<dbReference type="EMBL" id="JAPZBR010000006">
    <property type="protein sequence ID" value="KAJ5350000.1"/>
    <property type="molecule type" value="Genomic_DNA"/>
</dbReference>
<keyword evidence="2" id="KW-1185">Reference proteome</keyword>
<organism evidence="1 2">
    <name type="scientific">Penicillium brevicompactum</name>
    <dbReference type="NCBI Taxonomy" id="5074"/>
    <lineage>
        <taxon>Eukaryota</taxon>
        <taxon>Fungi</taxon>
        <taxon>Dikarya</taxon>
        <taxon>Ascomycota</taxon>
        <taxon>Pezizomycotina</taxon>
        <taxon>Eurotiomycetes</taxon>
        <taxon>Eurotiomycetidae</taxon>
        <taxon>Eurotiales</taxon>
        <taxon>Aspergillaceae</taxon>
        <taxon>Penicillium</taxon>
    </lineage>
</organism>
<dbReference type="SUPFAM" id="SSF53335">
    <property type="entry name" value="S-adenosyl-L-methionine-dependent methyltransferases"/>
    <property type="match status" value="1"/>
</dbReference>
<evidence type="ECO:0000313" key="1">
    <source>
        <dbReference type="EMBL" id="KAJ5350000.1"/>
    </source>
</evidence>
<protein>
    <submittedName>
        <fullName evidence="1">Uncharacterized protein</fullName>
    </submittedName>
</protein>
<dbReference type="Proteomes" id="UP001148299">
    <property type="component" value="Unassembled WGS sequence"/>
</dbReference>
<reference evidence="1" key="2">
    <citation type="journal article" date="2023" name="IMA Fungus">
        <title>Comparative genomic study of the Penicillium genus elucidates a diverse pangenome and 15 lateral gene transfer events.</title>
        <authorList>
            <person name="Petersen C."/>
            <person name="Sorensen T."/>
            <person name="Nielsen M.R."/>
            <person name="Sondergaard T.E."/>
            <person name="Sorensen J.L."/>
            <person name="Fitzpatrick D.A."/>
            <person name="Frisvad J.C."/>
            <person name="Nielsen K.L."/>
        </authorList>
    </citation>
    <scope>NUCLEOTIDE SEQUENCE</scope>
    <source>
        <strain evidence="1">IBT 35675</strain>
    </source>
</reference>
<dbReference type="AlphaFoldDB" id="A0A9W9QXX8"/>
<proteinExistence type="predicted"/>
<dbReference type="CDD" id="cd02440">
    <property type="entry name" value="AdoMet_MTases"/>
    <property type="match status" value="1"/>
</dbReference>
<dbReference type="Pfam" id="PF13489">
    <property type="entry name" value="Methyltransf_23"/>
    <property type="match status" value="1"/>
</dbReference>
<dbReference type="Gene3D" id="3.40.50.150">
    <property type="entry name" value="Vaccinia Virus protein VP39"/>
    <property type="match status" value="1"/>
</dbReference>
<comment type="caution">
    <text evidence="1">The sequence shown here is derived from an EMBL/GenBank/DDBJ whole genome shotgun (WGS) entry which is preliminary data.</text>
</comment>
<sequence length="273" mass="30991">MAHGTEYVLGRDISGSIRLDAQHLLWKLHKGYELHPAIPITKDMKIADLGTGTAIWILDLARQVPSSVQLHGFDISGDQFPLKELWPQNPPEAFSGQYDVVHLRMWASNLRESDTSSLVNHVKNLLKPGGYLQWEDADLVHQRVQGATGLEFEQSMNHIFERAGIDYSWVSDLPNRLHQDGFTVHDADSCCFEPHLMQLCTNTYLMAIQEILHGIKRAYPESLTRFITEQERLLSDMTRKKAEGIIYNWSPVSVLAQIRPRHVTVPDTGDGDQ</sequence>
<name>A0A9W9QXX8_PENBR</name>
<dbReference type="InterPro" id="IPR029063">
    <property type="entry name" value="SAM-dependent_MTases_sf"/>
</dbReference>
<evidence type="ECO:0000313" key="2">
    <source>
        <dbReference type="Proteomes" id="UP001148299"/>
    </source>
</evidence>
<accession>A0A9W9QXX8</accession>
<reference evidence="1" key="1">
    <citation type="submission" date="2022-12" db="EMBL/GenBank/DDBJ databases">
        <authorList>
            <person name="Petersen C."/>
        </authorList>
    </citation>
    <scope>NUCLEOTIDE SEQUENCE</scope>
    <source>
        <strain evidence="1">IBT 35675</strain>
    </source>
</reference>
<gene>
    <name evidence="1" type="ORF">N7541_007727</name>
</gene>